<keyword evidence="16" id="KW-1015">Disulfide bond</keyword>
<dbReference type="SMART" id="SM00079">
    <property type="entry name" value="PBPe"/>
    <property type="match status" value="1"/>
</dbReference>
<name>A0A2P6SEP5_ROSCH</name>
<dbReference type="Gene3D" id="3.40.190.10">
    <property type="entry name" value="Periplasmic binding protein-like II"/>
    <property type="match status" value="2"/>
</dbReference>
<evidence type="ECO:0000256" key="1">
    <source>
        <dbReference type="ARBA" id="ARBA00004141"/>
    </source>
</evidence>
<reference evidence="21 22" key="1">
    <citation type="journal article" date="2018" name="Nat. Genet.">
        <title>The Rosa genome provides new insights in the design of modern roses.</title>
        <authorList>
            <person name="Bendahmane M."/>
        </authorList>
    </citation>
    <scope>NUCLEOTIDE SEQUENCE [LARGE SCALE GENOMIC DNA]</scope>
    <source>
        <strain evidence="22">cv. Old Blush</strain>
    </source>
</reference>
<dbReference type="InterPro" id="IPR015683">
    <property type="entry name" value="Ionotropic_Glu_rcpt"/>
</dbReference>
<evidence type="ECO:0000256" key="16">
    <source>
        <dbReference type="PIRSR" id="PIRSR037090-50"/>
    </source>
</evidence>
<keyword evidence="12 15" id="KW-1071">Ligand-gated ion channel</keyword>
<keyword evidence="8 15" id="KW-0406">Ion transport</keyword>
<keyword evidence="22" id="KW-1185">Reference proteome</keyword>
<sequence length="986" mass="109281">MINKKYTSNLYTYSLFILIFVLSSWFSPAMAQNQTIPVNVGVILHDLNSQVGKILLSCINMALSDFYASHTYYNTRLVLNTRESKRNVVSAASADLIENAHVQAILGPVTSMEESFVISLGEQAEVPIVSFSATSPSLTSLRSSYFFQFAQNDSAQVKALSAVVKGFGWRQVVLIYVDNEFGEGVVPCLTDALEEVDARVPYRSIVSPSATDSQIVEELYKLMTMQTRVFIVHMTADLSSRLFAKAKEIGMMSEGYVWLTTNSIPNSLKFLNSSAINSMQGVLGVQTYIPATVEFEEFKLRWKQQFRKDNPTIIGAELNIFALWAYDAAFALAMAIEEVRTTSFGFQRNNASINSSTDLESFEVSQYGPKLCQALSLTRFEGIAGNFSLVDGQRQTSTFQIVNINGRGARTVGFWTLKNGIMRKLGSPSSVNSSISSTSKGDLGPIIWPGDSISVPKGWVNPANGKKLRIGVPVKEGFTEFVSVTKDPSTNTTYVTGFSIDVFKAAVDILPYALSYELIPFANPDGKMAGTYNDLCYQVYLGKFDAVVGDETIRGNRSLYVDFTMPYTESGVVMVVPLKDIRRKSAWVFLKPLTWDLWLTTSCFFVLIGFVVWVLEHRINADFRGPPSYQVGTSIWFSFSTMVFSHRERVVSNLARFVMIIWVFVMLILTQSYTANLASLLTVQKLYPVVTDLKHYLRNGDTVGYQNNTYIYDILREIGFDESKLKAYKSVEECDALLSKGSENGGIAAAIDETPNMKLFLAKYCSKYTMVGPIFKTDGFAFVFPKGSPLLHDVSQAILNVTEGDVILNIENKWFNKEGSCQDNSNPGVSSNRLGLETFWGLFLIAGVASVLALIIFLASFLYEHRHVLILTDPGASTRGKFRTMLEIFNEKDFSSHTFKTTQRDRVANVGDAVNAILNNCLEIPLGDSSDSADPSSQFIGEQQNSTTTPSTGQEPAEVNPATEVDITNDGEMEGTPERAQHFSDC</sequence>
<keyword evidence="13 15" id="KW-0407">Ion channel</keyword>
<keyword evidence="5 18" id="KW-0812">Transmembrane</keyword>
<dbReference type="Gene3D" id="3.40.50.2300">
    <property type="match status" value="2"/>
</dbReference>
<protein>
    <recommendedName>
        <fullName evidence="15">Glutamate receptor</fullName>
    </recommendedName>
</protein>
<dbReference type="PIRSF" id="PIRSF037090">
    <property type="entry name" value="Iontro_Glu-like_rcpt_pln"/>
    <property type="match status" value="1"/>
</dbReference>
<evidence type="ECO:0000259" key="20">
    <source>
        <dbReference type="SMART" id="SM00079"/>
    </source>
</evidence>
<dbReference type="EMBL" id="PDCK01000039">
    <property type="protein sequence ID" value="PRQ57152.1"/>
    <property type="molecule type" value="Genomic_DNA"/>
</dbReference>
<dbReference type="GO" id="GO:0015276">
    <property type="term" value="F:ligand-gated monoatomic ion channel activity"/>
    <property type="evidence" value="ECO:0007669"/>
    <property type="project" value="InterPro"/>
</dbReference>
<dbReference type="Pfam" id="PF01094">
    <property type="entry name" value="ANF_receptor"/>
    <property type="match status" value="1"/>
</dbReference>
<dbReference type="InterPro" id="IPR001828">
    <property type="entry name" value="ANF_lig-bd_rcpt"/>
</dbReference>
<feature type="signal peptide" evidence="19">
    <location>
        <begin position="1"/>
        <end position="31"/>
    </location>
</feature>
<feature type="disulfide bond" evidence="16">
    <location>
        <begin position="765"/>
        <end position="821"/>
    </location>
</feature>
<comment type="function">
    <text evidence="15">Glutamate-gated receptor that probably acts as non-selective cation channel.</text>
</comment>
<feature type="transmembrane region" description="Helical" evidence="18">
    <location>
        <begin position="595"/>
        <end position="615"/>
    </location>
</feature>
<dbReference type="SUPFAM" id="SSF53822">
    <property type="entry name" value="Periplasmic binding protein-like I"/>
    <property type="match status" value="1"/>
</dbReference>
<evidence type="ECO:0000256" key="7">
    <source>
        <dbReference type="ARBA" id="ARBA00022989"/>
    </source>
</evidence>
<dbReference type="Proteomes" id="UP000238479">
    <property type="component" value="Chromosome 1"/>
</dbReference>
<evidence type="ECO:0000256" key="18">
    <source>
        <dbReference type="SAM" id="Phobius"/>
    </source>
</evidence>
<dbReference type="AlphaFoldDB" id="A0A2P6SEP5"/>
<keyword evidence="10 15" id="KW-0675">Receptor</keyword>
<dbReference type="InterPro" id="IPR028082">
    <property type="entry name" value="Peripla_BP_I"/>
</dbReference>
<evidence type="ECO:0000256" key="10">
    <source>
        <dbReference type="ARBA" id="ARBA00023170"/>
    </source>
</evidence>
<gene>
    <name evidence="21" type="ORF">RchiOBHm_Chr1g0345171</name>
</gene>
<evidence type="ECO:0000256" key="17">
    <source>
        <dbReference type="SAM" id="MobiDB-lite"/>
    </source>
</evidence>
<feature type="region of interest" description="Disordered" evidence="17">
    <location>
        <begin position="929"/>
        <end position="986"/>
    </location>
</feature>
<evidence type="ECO:0000313" key="21">
    <source>
        <dbReference type="EMBL" id="PRQ57152.1"/>
    </source>
</evidence>
<dbReference type="Gene3D" id="1.10.287.70">
    <property type="match status" value="1"/>
</dbReference>
<evidence type="ECO:0000256" key="9">
    <source>
        <dbReference type="ARBA" id="ARBA00023136"/>
    </source>
</evidence>
<feature type="chain" id="PRO_5015138761" description="Glutamate receptor" evidence="19">
    <location>
        <begin position="32"/>
        <end position="986"/>
    </location>
</feature>
<keyword evidence="7 18" id="KW-1133">Transmembrane helix</keyword>
<comment type="caution">
    <text evidence="21">The sequence shown here is derived from an EMBL/GenBank/DDBJ whole genome shotgun (WGS) entry which is preliminary data.</text>
</comment>
<keyword evidence="9 15" id="KW-0472">Membrane</keyword>
<evidence type="ECO:0000256" key="12">
    <source>
        <dbReference type="ARBA" id="ARBA00023286"/>
    </source>
</evidence>
<comment type="function">
    <text evidence="14">Glutamate-gated receptor that probably acts as a non-selective cation channel. May be involved in light-signal transduction and calcium homeostasis via the regulation of calcium influx into cells.</text>
</comment>
<keyword evidence="6 19" id="KW-0732">Signal</keyword>
<dbReference type="CDD" id="cd13686">
    <property type="entry name" value="GluR_Plant"/>
    <property type="match status" value="1"/>
</dbReference>
<dbReference type="SUPFAM" id="SSF53850">
    <property type="entry name" value="Periplasmic binding protein-like II"/>
    <property type="match status" value="1"/>
</dbReference>
<accession>A0A2P6SEP5</accession>
<organism evidence="21 22">
    <name type="scientific">Rosa chinensis</name>
    <name type="common">China rose</name>
    <dbReference type="NCBI Taxonomy" id="74649"/>
    <lineage>
        <taxon>Eukaryota</taxon>
        <taxon>Viridiplantae</taxon>
        <taxon>Streptophyta</taxon>
        <taxon>Embryophyta</taxon>
        <taxon>Tracheophyta</taxon>
        <taxon>Spermatophyta</taxon>
        <taxon>Magnoliopsida</taxon>
        <taxon>eudicotyledons</taxon>
        <taxon>Gunneridae</taxon>
        <taxon>Pentapetalae</taxon>
        <taxon>rosids</taxon>
        <taxon>fabids</taxon>
        <taxon>Rosales</taxon>
        <taxon>Rosaceae</taxon>
        <taxon>Rosoideae</taxon>
        <taxon>Rosoideae incertae sedis</taxon>
        <taxon>Rosa</taxon>
    </lineage>
</organism>
<dbReference type="OMA" id="NYPRPNG"/>
<dbReference type="FunFam" id="3.40.190.10:FF:000103">
    <property type="entry name" value="Glutamate receptor"/>
    <property type="match status" value="1"/>
</dbReference>
<dbReference type="FunFam" id="3.40.50.2300:FF:000169">
    <property type="entry name" value="Glutamate receptor"/>
    <property type="match status" value="1"/>
</dbReference>
<evidence type="ECO:0000256" key="3">
    <source>
        <dbReference type="ARBA" id="ARBA00011095"/>
    </source>
</evidence>
<comment type="subunit">
    <text evidence="3">May form heteromers.</text>
</comment>
<dbReference type="FunFam" id="3.40.50.2300:FF:000310">
    <property type="entry name" value="Glutamate receptor"/>
    <property type="match status" value="1"/>
</dbReference>
<evidence type="ECO:0000256" key="5">
    <source>
        <dbReference type="ARBA" id="ARBA00022692"/>
    </source>
</evidence>
<dbReference type="FunFam" id="1.10.287.70:FF:000037">
    <property type="entry name" value="Glutamate receptor"/>
    <property type="match status" value="1"/>
</dbReference>
<dbReference type="InterPro" id="IPR017103">
    <property type="entry name" value="Iontropic_Glu_rcpt_pln"/>
</dbReference>
<keyword evidence="11" id="KW-0325">Glycoprotein</keyword>
<keyword evidence="4 15" id="KW-0813">Transport</keyword>
<dbReference type="PANTHER" id="PTHR34836">
    <property type="entry name" value="OS06G0188250 PROTEIN"/>
    <property type="match status" value="1"/>
</dbReference>
<feature type="transmembrane region" description="Helical" evidence="18">
    <location>
        <begin position="654"/>
        <end position="673"/>
    </location>
</feature>
<evidence type="ECO:0000256" key="2">
    <source>
        <dbReference type="ARBA" id="ARBA00008685"/>
    </source>
</evidence>
<evidence type="ECO:0000313" key="22">
    <source>
        <dbReference type="Proteomes" id="UP000238479"/>
    </source>
</evidence>
<evidence type="ECO:0000256" key="4">
    <source>
        <dbReference type="ARBA" id="ARBA00022448"/>
    </source>
</evidence>
<dbReference type="GO" id="GO:0016020">
    <property type="term" value="C:membrane"/>
    <property type="evidence" value="ECO:0007669"/>
    <property type="project" value="UniProtKB-SubCell"/>
</dbReference>
<feature type="domain" description="Ionotropic glutamate receptor C-terminal" evidence="20">
    <location>
        <begin position="467"/>
        <end position="817"/>
    </location>
</feature>
<dbReference type="Gramene" id="PRQ57152">
    <property type="protein sequence ID" value="PRQ57152"/>
    <property type="gene ID" value="RchiOBHm_Chr1g0345171"/>
</dbReference>
<evidence type="ECO:0000256" key="13">
    <source>
        <dbReference type="ARBA" id="ARBA00023303"/>
    </source>
</evidence>
<dbReference type="PANTHER" id="PTHR34836:SF1">
    <property type="entry name" value="OS09G0428600 PROTEIN"/>
    <property type="match status" value="1"/>
</dbReference>
<comment type="subcellular location">
    <subcellularLocation>
        <location evidence="1">Membrane</location>
        <topology evidence="1">Multi-pass membrane protein</topology>
    </subcellularLocation>
</comment>
<evidence type="ECO:0000256" key="8">
    <source>
        <dbReference type="ARBA" id="ARBA00023065"/>
    </source>
</evidence>
<proteinExistence type="inferred from homology"/>
<dbReference type="Pfam" id="PF00060">
    <property type="entry name" value="Lig_chan"/>
    <property type="match status" value="1"/>
</dbReference>
<dbReference type="FunFam" id="3.40.190.10:FF:000195">
    <property type="entry name" value="Glutamate receptor 2.7"/>
    <property type="match status" value="1"/>
</dbReference>
<dbReference type="InterPro" id="IPR001320">
    <property type="entry name" value="Iontro_rcpt_C"/>
</dbReference>
<dbReference type="CDD" id="cd19990">
    <property type="entry name" value="PBP1_GABAb_receptor_plant"/>
    <property type="match status" value="1"/>
</dbReference>
<dbReference type="InterPro" id="IPR044440">
    <property type="entry name" value="GABAb_receptor_plant_PBP1"/>
</dbReference>
<evidence type="ECO:0000256" key="14">
    <source>
        <dbReference type="ARBA" id="ARBA00049638"/>
    </source>
</evidence>
<evidence type="ECO:0000256" key="15">
    <source>
        <dbReference type="PIRNR" id="PIRNR037090"/>
    </source>
</evidence>
<evidence type="ECO:0000256" key="19">
    <source>
        <dbReference type="SAM" id="SignalP"/>
    </source>
</evidence>
<comment type="similarity">
    <text evidence="2 15">Belongs to the glutamate-gated ion channel (TC 1.A.10.1) family.</text>
</comment>
<evidence type="ECO:0000256" key="11">
    <source>
        <dbReference type="ARBA" id="ARBA00023180"/>
    </source>
</evidence>
<feature type="compositionally biased region" description="Polar residues" evidence="17">
    <location>
        <begin position="929"/>
        <end position="954"/>
    </location>
</feature>
<evidence type="ECO:0000256" key="6">
    <source>
        <dbReference type="ARBA" id="ARBA00022729"/>
    </source>
</evidence>
<feature type="compositionally biased region" description="Basic and acidic residues" evidence="17">
    <location>
        <begin position="976"/>
        <end position="986"/>
    </location>
</feature>
<feature type="transmembrane region" description="Helical" evidence="18">
    <location>
        <begin position="839"/>
        <end position="863"/>
    </location>
</feature>